<dbReference type="Pfam" id="PF26557">
    <property type="entry name" value="Cullin_AB"/>
    <property type="match status" value="1"/>
</dbReference>
<dbReference type="PROSITE" id="PS50069">
    <property type="entry name" value="CULLIN_2"/>
    <property type="match status" value="1"/>
</dbReference>
<reference evidence="5" key="2">
    <citation type="journal article" date="2018" name="BMC Genomics">
        <title>A manually annotated Actinidia chinensis var. chinensis (kiwifruit) genome highlights the challenges associated with draft genomes and gene prediction in plants.</title>
        <authorList>
            <person name="Pilkington S.M."/>
            <person name="Crowhurst R."/>
            <person name="Hilario E."/>
            <person name="Nardozza S."/>
            <person name="Fraser L."/>
            <person name="Peng Y."/>
            <person name="Gunaseelan K."/>
            <person name="Simpson R."/>
            <person name="Tahir J."/>
            <person name="Deroles S.C."/>
            <person name="Templeton K."/>
            <person name="Luo Z."/>
            <person name="Davy M."/>
            <person name="Cheng C."/>
            <person name="McNeilage M."/>
            <person name="Scaglione D."/>
            <person name="Liu Y."/>
            <person name="Zhang Q."/>
            <person name="Datson P."/>
            <person name="De Silva N."/>
            <person name="Gardiner S.E."/>
            <person name="Bassett H."/>
            <person name="Chagne D."/>
            <person name="McCallum J."/>
            <person name="Dzierzon H."/>
            <person name="Deng C."/>
            <person name="Wang Y.Y."/>
            <person name="Barron L."/>
            <person name="Manako K."/>
            <person name="Bowen J."/>
            <person name="Foster T.M."/>
            <person name="Erridge Z.A."/>
            <person name="Tiffin H."/>
            <person name="Waite C.N."/>
            <person name="Davies K.M."/>
            <person name="Grierson E.P."/>
            <person name="Laing W.A."/>
            <person name="Kirk R."/>
            <person name="Chen X."/>
            <person name="Wood M."/>
            <person name="Montefiori M."/>
            <person name="Brummell D.A."/>
            <person name="Schwinn K.E."/>
            <person name="Catanach A."/>
            <person name="Fullerton C."/>
            <person name="Li D."/>
            <person name="Meiyalaghan S."/>
            <person name="Nieuwenhuizen N."/>
            <person name="Read N."/>
            <person name="Prakash R."/>
            <person name="Hunter D."/>
            <person name="Zhang H."/>
            <person name="McKenzie M."/>
            <person name="Knabel M."/>
            <person name="Harris A."/>
            <person name="Allan A.C."/>
            <person name="Gleave A."/>
            <person name="Chen A."/>
            <person name="Janssen B.J."/>
            <person name="Plunkett B."/>
            <person name="Ampomah-Dwamena C."/>
            <person name="Voogd C."/>
            <person name="Leif D."/>
            <person name="Lafferty D."/>
            <person name="Souleyre E.J.F."/>
            <person name="Varkonyi-Gasic E."/>
            <person name="Gambi F."/>
            <person name="Hanley J."/>
            <person name="Yao J.L."/>
            <person name="Cheung J."/>
            <person name="David K.M."/>
            <person name="Warren B."/>
            <person name="Marsh K."/>
            <person name="Snowden K.C."/>
            <person name="Lin-Wang K."/>
            <person name="Brian L."/>
            <person name="Martinez-Sanchez M."/>
            <person name="Wang M."/>
            <person name="Ileperuma N."/>
            <person name="Macnee N."/>
            <person name="Campin R."/>
            <person name="McAtee P."/>
            <person name="Drummond R.S.M."/>
            <person name="Espley R.V."/>
            <person name="Ireland H.S."/>
            <person name="Wu R."/>
            <person name="Atkinson R.G."/>
            <person name="Karunairetnam S."/>
            <person name="Bulley S."/>
            <person name="Chunkath S."/>
            <person name="Hanley Z."/>
            <person name="Storey R."/>
            <person name="Thrimawithana A.H."/>
            <person name="Thomson S."/>
            <person name="David C."/>
            <person name="Testolin R."/>
            <person name="Huang H."/>
            <person name="Hellens R.P."/>
            <person name="Schaffer R.J."/>
        </authorList>
    </citation>
    <scope>NUCLEOTIDE SEQUENCE [LARGE SCALE GENOMIC DNA]</scope>
    <source>
        <strain evidence="5">cv. Red5</strain>
    </source>
</reference>
<evidence type="ECO:0000256" key="1">
    <source>
        <dbReference type="PROSITE-ProRule" id="PRU00330"/>
    </source>
</evidence>
<dbReference type="GO" id="GO:0006511">
    <property type="term" value="P:ubiquitin-dependent protein catabolic process"/>
    <property type="evidence" value="ECO:0007669"/>
    <property type="project" value="InterPro"/>
</dbReference>
<evidence type="ECO:0000313" key="4">
    <source>
        <dbReference type="EMBL" id="PSS01492.1"/>
    </source>
</evidence>
<reference evidence="4 5" key="1">
    <citation type="submission" date="2017-07" db="EMBL/GenBank/DDBJ databases">
        <title>An improved, manually edited Actinidia chinensis var. chinensis (kiwifruit) genome highlights the challenges associated with draft genomes and gene prediction in plants.</title>
        <authorList>
            <person name="Pilkington S."/>
            <person name="Crowhurst R."/>
            <person name="Hilario E."/>
            <person name="Nardozza S."/>
            <person name="Fraser L."/>
            <person name="Peng Y."/>
            <person name="Gunaseelan K."/>
            <person name="Simpson R."/>
            <person name="Tahir J."/>
            <person name="Deroles S."/>
            <person name="Templeton K."/>
            <person name="Luo Z."/>
            <person name="Davy M."/>
            <person name="Cheng C."/>
            <person name="Mcneilage M."/>
            <person name="Scaglione D."/>
            <person name="Liu Y."/>
            <person name="Zhang Q."/>
            <person name="Datson P."/>
            <person name="De Silva N."/>
            <person name="Gardiner S."/>
            <person name="Bassett H."/>
            <person name="Chagne D."/>
            <person name="Mccallum J."/>
            <person name="Dzierzon H."/>
            <person name="Deng C."/>
            <person name="Wang Y.-Y."/>
            <person name="Barron N."/>
            <person name="Manako K."/>
            <person name="Bowen J."/>
            <person name="Foster T."/>
            <person name="Erridge Z."/>
            <person name="Tiffin H."/>
            <person name="Waite C."/>
            <person name="Davies K."/>
            <person name="Grierson E."/>
            <person name="Laing W."/>
            <person name="Kirk R."/>
            <person name="Chen X."/>
            <person name="Wood M."/>
            <person name="Montefiori M."/>
            <person name="Brummell D."/>
            <person name="Schwinn K."/>
            <person name="Catanach A."/>
            <person name="Fullerton C."/>
            <person name="Li D."/>
            <person name="Meiyalaghan S."/>
            <person name="Nieuwenhuizen N."/>
            <person name="Read N."/>
            <person name="Prakash R."/>
            <person name="Hunter D."/>
            <person name="Zhang H."/>
            <person name="Mckenzie M."/>
            <person name="Knabel M."/>
            <person name="Harris A."/>
            <person name="Allan A."/>
            <person name="Chen A."/>
            <person name="Janssen B."/>
            <person name="Plunkett B."/>
            <person name="Dwamena C."/>
            <person name="Voogd C."/>
            <person name="Leif D."/>
            <person name="Lafferty D."/>
            <person name="Souleyre E."/>
            <person name="Varkonyi-Gasic E."/>
            <person name="Gambi F."/>
            <person name="Hanley J."/>
            <person name="Yao J.-L."/>
            <person name="Cheung J."/>
            <person name="David K."/>
            <person name="Warren B."/>
            <person name="Marsh K."/>
            <person name="Snowden K."/>
            <person name="Lin-Wang K."/>
            <person name="Brian L."/>
            <person name="Martinez-Sanchez M."/>
            <person name="Wang M."/>
            <person name="Ileperuma N."/>
            <person name="Macnee N."/>
            <person name="Campin R."/>
            <person name="Mcatee P."/>
            <person name="Drummond R."/>
            <person name="Espley R."/>
            <person name="Ireland H."/>
            <person name="Wu R."/>
            <person name="Atkinson R."/>
            <person name="Karunairetnam S."/>
            <person name="Bulley S."/>
            <person name="Chunkath S."/>
            <person name="Hanley Z."/>
            <person name="Storey R."/>
            <person name="Thrimawithana A."/>
            <person name="Thomson S."/>
            <person name="David C."/>
            <person name="Testolin R."/>
        </authorList>
    </citation>
    <scope>NUCLEOTIDE SEQUENCE [LARGE SCALE GENOMIC DNA]</scope>
    <source>
        <strain evidence="5">cv. Red5</strain>
        <tissue evidence="4">Young leaf</tissue>
    </source>
</reference>
<dbReference type="InterPro" id="IPR036317">
    <property type="entry name" value="Cullin_homology_sf"/>
</dbReference>
<evidence type="ECO:0000259" key="3">
    <source>
        <dbReference type="PROSITE" id="PS50069"/>
    </source>
</evidence>
<dbReference type="SMART" id="SM00182">
    <property type="entry name" value="CULLIN"/>
    <property type="match status" value="1"/>
</dbReference>
<dbReference type="Gene3D" id="4.10.1030.10">
    <property type="entry name" value="Ring Box Chain A, domain 5"/>
    <property type="match status" value="1"/>
</dbReference>
<dbReference type="InterPro" id="IPR001373">
    <property type="entry name" value="Cullin_N"/>
</dbReference>
<gene>
    <name evidence="4" type="ORF">CEY00_Acc22849</name>
</gene>
<dbReference type="STRING" id="1590841.A0A2R6Q3Q1"/>
<organism evidence="4 5">
    <name type="scientific">Actinidia chinensis var. chinensis</name>
    <name type="common">Chinese soft-hair kiwi</name>
    <dbReference type="NCBI Taxonomy" id="1590841"/>
    <lineage>
        <taxon>Eukaryota</taxon>
        <taxon>Viridiplantae</taxon>
        <taxon>Streptophyta</taxon>
        <taxon>Embryophyta</taxon>
        <taxon>Tracheophyta</taxon>
        <taxon>Spermatophyta</taxon>
        <taxon>Magnoliopsida</taxon>
        <taxon>eudicotyledons</taxon>
        <taxon>Gunneridae</taxon>
        <taxon>Pentapetalae</taxon>
        <taxon>asterids</taxon>
        <taxon>Ericales</taxon>
        <taxon>Actinidiaceae</taxon>
        <taxon>Actinidia</taxon>
    </lineage>
</organism>
<sequence>MNHTLFHKALKEAFEVFCNKGVGGSSSAELLAAFCDNILKKGGSEKLSDEAIEETLEKVVKLLAYISDKDLFAEFYRKKLARRLLFDKSANDEHERSILTKLKQQCGGQFTSKMEGMVTDLTLARENQANFEEYLGNNPNANPGIDLTVTVLTTGFWPSYRSFDLNLPVEMVKCVEVFKEFYQTKTKHRKLTWIYSLGTCNITGKFEPKTMELIVTTYQEIMTQLNLTDDDVVR</sequence>
<dbReference type="Proteomes" id="UP000241394">
    <property type="component" value="Chromosome LG20"/>
</dbReference>
<keyword evidence="5" id="KW-1185">Reference proteome</keyword>
<feature type="non-terminal residue" evidence="4">
    <location>
        <position position="234"/>
    </location>
</feature>
<comment type="caution">
    <text evidence="4">The sequence shown here is derived from an EMBL/GenBank/DDBJ whole genome shotgun (WGS) entry which is preliminary data.</text>
</comment>
<name>A0A2R6Q3Q1_ACTCC</name>
<dbReference type="InterPro" id="IPR045093">
    <property type="entry name" value="Cullin"/>
</dbReference>
<dbReference type="SUPFAM" id="SSF75632">
    <property type="entry name" value="Cullin homology domain"/>
    <property type="match status" value="1"/>
</dbReference>
<proteinExistence type="inferred from homology"/>
<dbReference type="OrthoDB" id="27073at2759"/>
<dbReference type="AlphaFoldDB" id="A0A2R6Q3Q1"/>
<dbReference type="Gramene" id="PSS01492">
    <property type="protein sequence ID" value="PSS01492"/>
    <property type="gene ID" value="CEY00_Acc22849"/>
</dbReference>
<accession>A0A2R6Q3Q1</accession>
<dbReference type="EMBL" id="NKQK01000020">
    <property type="protein sequence ID" value="PSS01492.1"/>
    <property type="molecule type" value="Genomic_DNA"/>
</dbReference>
<comment type="similarity">
    <text evidence="1 2">Belongs to the cullin family.</text>
</comment>
<feature type="domain" description="Cullin family profile" evidence="3">
    <location>
        <begin position="26"/>
        <end position="219"/>
    </location>
</feature>
<dbReference type="InterPro" id="IPR016158">
    <property type="entry name" value="Cullin_homology"/>
</dbReference>
<dbReference type="Pfam" id="PF00888">
    <property type="entry name" value="Cullin"/>
    <property type="match status" value="1"/>
</dbReference>
<evidence type="ECO:0000256" key="2">
    <source>
        <dbReference type="RuleBase" id="RU003829"/>
    </source>
</evidence>
<protein>
    <submittedName>
        <fullName evidence="4">Cullin-1 like</fullName>
    </submittedName>
</protein>
<dbReference type="FunFam" id="1.20.1310.10:FF:000013">
    <property type="entry name" value="Cullin-1 like"/>
    <property type="match status" value="1"/>
</dbReference>
<evidence type="ECO:0000313" key="5">
    <source>
        <dbReference type="Proteomes" id="UP000241394"/>
    </source>
</evidence>
<dbReference type="PANTHER" id="PTHR11932">
    <property type="entry name" value="CULLIN"/>
    <property type="match status" value="1"/>
</dbReference>
<dbReference type="InParanoid" id="A0A2R6Q3Q1"/>
<dbReference type="OMA" id="ELMEHCH"/>
<dbReference type="GO" id="GO:0031625">
    <property type="term" value="F:ubiquitin protein ligase binding"/>
    <property type="evidence" value="ECO:0007669"/>
    <property type="project" value="InterPro"/>
</dbReference>
<dbReference type="Gene3D" id="1.20.1310.10">
    <property type="entry name" value="Cullin Repeats"/>
    <property type="match status" value="1"/>
</dbReference>
<dbReference type="InterPro" id="IPR059120">
    <property type="entry name" value="Cullin-like_AB"/>
</dbReference>